<dbReference type="EMBL" id="SRMI01000004">
    <property type="protein sequence ID" value="TVY72260.1"/>
    <property type="molecule type" value="Genomic_DNA"/>
</dbReference>
<feature type="compositionally biased region" description="Acidic residues" evidence="1">
    <location>
        <begin position="119"/>
        <end position="165"/>
    </location>
</feature>
<gene>
    <name evidence="2" type="ORF">Focb16_v012441</name>
</gene>
<reference evidence="2 3" key="1">
    <citation type="journal article" date="2019" name="Microbiol. Resour. Announc.">
        <title>High-quality draft genome sequence of Fusarium oxysporum f. sp. cubense strain 160527, a causal agent of Panama disease.</title>
        <authorList>
            <person name="Asai S."/>
            <person name="Ayukawa Y."/>
            <person name="Gan P."/>
            <person name="Masuda S."/>
            <person name="Komatsu K."/>
            <person name="Shirasu K."/>
            <person name="Arie T."/>
        </authorList>
    </citation>
    <scope>NUCLEOTIDE SEQUENCE [LARGE SCALE GENOMIC DNA]</scope>
    <source>
        <strain evidence="2 3">160527</strain>
    </source>
</reference>
<proteinExistence type="predicted"/>
<feature type="region of interest" description="Disordered" evidence="1">
    <location>
        <begin position="189"/>
        <end position="246"/>
    </location>
</feature>
<evidence type="ECO:0000313" key="3">
    <source>
        <dbReference type="Proteomes" id="UP000320707"/>
    </source>
</evidence>
<dbReference type="Proteomes" id="UP000320707">
    <property type="component" value="Unassembled WGS sequence"/>
</dbReference>
<protein>
    <submittedName>
        <fullName evidence="2">Uncharacterized protein</fullName>
    </submittedName>
</protein>
<comment type="caution">
    <text evidence="2">The sequence shown here is derived from an EMBL/GenBank/DDBJ whole genome shotgun (WGS) entry which is preliminary data.</text>
</comment>
<organism evidence="2 3">
    <name type="scientific">Fusarium oxysporum f. sp. cubense</name>
    <dbReference type="NCBI Taxonomy" id="61366"/>
    <lineage>
        <taxon>Eukaryota</taxon>
        <taxon>Fungi</taxon>
        <taxon>Dikarya</taxon>
        <taxon>Ascomycota</taxon>
        <taxon>Pezizomycotina</taxon>
        <taxon>Sordariomycetes</taxon>
        <taxon>Hypocreomycetidae</taxon>
        <taxon>Hypocreales</taxon>
        <taxon>Nectriaceae</taxon>
        <taxon>Fusarium</taxon>
        <taxon>Fusarium oxysporum species complex</taxon>
    </lineage>
</organism>
<sequence>MVISPTSWALHIALSDLDGRNKINHFLLENNDEDRISPLAIDIINFYIKISTIEPREMSWYPKNVYPEGSGIDSKTIENIVVKDIIKNDLTRSEQLDLATALTVMLVAEAAEETTTSYEYDEEGEENERINEEEEEDDEEGEEEEEDEEYGDVYDSTEDGLYDAFDDVSSYGSLRFLVLDMPVENAEPEPITRKRALSHEETPCPPSRNPAKRQKIDTSGVSEPPKPQASETKDPVASPSARPEWQQYGGKEIPKSLIPRIVRSALLGTPLHALHPEAQSFLMAINFDLPGSKELACAVIDMGLRFSKTATRSEYSIVFKELVESQGRIMVYNSAHNNFEQQHMLFWNKVKKHTGKPVPPERLVEHQARKRRQIAEMYARNRARHAEENAKKLALQKKLKEQFAKKMSEGEAKKLPLDERVKKWLKEIVPVQKK</sequence>
<dbReference type="AlphaFoldDB" id="A0A559LER7"/>
<accession>A0A559LER7</accession>
<evidence type="ECO:0000256" key="1">
    <source>
        <dbReference type="SAM" id="MobiDB-lite"/>
    </source>
</evidence>
<name>A0A559LER7_FUSOC</name>
<evidence type="ECO:0000313" key="2">
    <source>
        <dbReference type="EMBL" id="TVY72260.1"/>
    </source>
</evidence>
<feature type="region of interest" description="Disordered" evidence="1">
    <location>
        <begin position="113"/>
        <end position="165"/>
    </location>
</feature>